<dbReference type="Proteomes" id="UP001174136">
    <property type="component" value="Unassembled WGS sequence"/>
</dbReference>
<proteinExistence type="predicted"/>
<evidence type="ECO:0000313" key="2">
    <source>
        <dbReference type="Proteomes" id="UP001174136"/>
    </source>
</evidence>
<dbReference type="AlphaFoldDB" id="A0AA47MAR8"/>
<evidence type="ECO:0000313" key="1">
    <source>
        <dbReference type="EMBL" id="KAK0136624.1"/>
    </source>
</evidence>
<dbReference type="EMBL" id="JAOPHQ010005137">
    <property type="protein sequence ID" value="KAK0136624.1"/>
    <property type="molecule type" value="Genomic_DNA"/>
</dbReference>
<sequence>MTSLEKSSLPGKYKTWGYQHGVLPKLLWLLLIYKVPISTVEGLERKMNTYLRRWLGVPRRLLLLLPVQHRQQAAAASNIRGQGVQGNKKQVRP</sequence>
<gene>
    <name evidence="1" type="ORF">N1851_027197</name>
</gene>
<reference evidence="1" key="1">
    <citation type="journal article" date="2023" name="Front. Mar. Sci.">
        <title>A new Merluccius polli reference genome to investigate the effects of global change in West African waters.</title>
        <authorList>
            <person name="Mateo J.L."/>
            <person name="Blanco-Fernandez C."/>
            <person name="Garcia-Vazquez E."/>
            <person name="Machado-Schiaffino G."/>
        </authorList>
    </citation>
    <scope>NUCLEOTIDE SEQUENCE</scope>
    <source>
        <strain evidence="1">C29</strain>
        <tissue evidence="1">Fin</tissue>
    </source>
</reference>
<organism evidence="1 2">
    <name type="scientific">Merluccius polli</name>
    <name type="common">Benguela hake</name>
    <name type="synonym">Merluccius cadenati</name>
    <dbReference type="NCBI Taxonomy" id="89951"/>
    <lineage>
        <taxon>Eukaryota</taxon>
        <taxon>Metazoa</taxon>
        <taxon>Chordata</taxon>
        <taxon>Craniata</taxon>
        <taxon>Vertebrata</taxon>
        <taxon>Euteleostomi</taxon>
        <taxon>Actinopterygii</taxon>
        <taxon>Neopterygii</taxon>
        <taxon>Teleostei</taxon>
        <taxon>Neoteleostei</taxon>
        <taxon>Acanthomorphata</taxon>
        <taxon>Zeiogadaria</taxon>
        <taxon>Gadariae</taxon>
        <taxon>Gadiformes</taxon>
        <taxon>Gadoidei</taxon>
        <taxon>Merlucciidae</taxon>
        <taxon>Merluccius</taxon>
    </lineage>
</organism>
<name>A0AA47MAR8_MERPO</name>
<keyword evidence="2" id="KW-1185">Reference proteome</keyword>
<comment type="caution">
    <text evidence="1">The sequence shown here is derived from an EMBL/GenBank/DDBJ whole genome shotgun (WGS) entry which is preliminary data.</text>
</comment>
<accession>A0AA47MAR8</accession>
<protein>
    <submittedName>
        <fullName evidence="1">Uncharacterized protein</fullName>
    </submittedName>
</protein>